<keyword evidence="3" id="KW-1185">Reference proteome</keyword>
<dbReference type="Proteomes" id="UP001589943">
    <property type="component" value="Unassembled WGS sequence"/>
</dbReference>
<name>A0ABV6PG06_9SPHN</name>
<comment type="caution">
    <text evidence="2">The sequence shown here is derived from an EMBL/GenBank/DDBJ whole genome shotgun (WGS) entry which is preliminary data.</text>
</comment>
<dbReference type="EMBL" id="JBHLTL010000001">
    <property type="protein sequence ID" value="MFC0588767.1"/>
    <property type="molecule type" value="Genomic_DNA"/>
</dbReference>
<evidence type="ECO:0000256" key="1">
    <source>
        <dbReference type="SAM" id="SignalP"/>
    </source>
</evidence>
<evidence type="ECO:0000313" key="3">
    <source>
        <dbReference type="Proteomes" id="UP001589943"/>
    </source>
</evidence>
<protein>
    <submittedName>
        <fullName evidence="2">Uncharacterized protein</fullName>
    </submittedName>
</protein>
<feature type="chain" id="PRO_5045494794" evidence="1">
    <location>
        <begin position="23"/>
        <end position="133"/>
    </location>
</feature>
<gene>
    <name evidence="2" type="ORF">ACFFF7_05015</name>
</gene>
<keyword evidence="1" id="KW-0732">Signal</keyword>
<organism evidence="2 3">
    <name type="scientific">Novosphingobium aquiterrae</name>
    <dbReference type="NCBI Taxonomy" id="624388"/>
    <lineage>
        <taxon>Bacteria</taxon>
        <taxon>Pseudomonadati</taxon>
        <taxon>Pseudomonadota</taxon>
        <taxon>Alphaproteobacteria</taxon>
        <taxon>Sphingomonadales</taxon>
        <taxon>Sphingomonadaceae</taxon>
        <taxon>Novosphingobium</taxon>
    </lineage>
</organism>
<proteinExistence type="predicted"/>
<reference evidence="2 3" key="1">
    <citation type="submission" date="2024-09" db="EMBL/GenBank/DDBJ databases">
        <authorList>
            <person name="Sun Q."/>
            <person name="Mori K."/>
        </authorList>
    </citation>
    <scope>NUCLEOTIDE SEQUENCE [LARGE SCALE GENOMIC DNA]</scope>
    <source>
        <strain evidence="2 3">NCAIM B.02537</strain>
    </source>
</reference>
<accession>A0ABV6PG06</accession>
<sequence length="133" mass="14287">MRAIGLALAATSLLIGGAAAQAAPHQSGEEQLAKMLEGREPGKPTNCITLTEARDSTVIDKTALVYRSGGTIWVNRPANAEHIDSDDILVTYPTGGSFCRLDRVNTMERSGHFVTGFLALGDFVPYRRVAVRD</sequence>
<feature type="signal peptide" evidence="1">
    <location>
        <begin position="1"/>
        <end position="22"/>
    </location>
</feature>
<evidence type="ECO:0000313" key="2">
    <source>
        <dbReference type="EMBL" id="MFC0588767.1"/>
    </source>
</evidence>
<dbReference type="RefSeq" id="WP_379480256.1">
    <property type="nucleotide sequence ID" value="NZ_JBHLTL010000001.1"/>
</dbReference>